<keyword evidence="2" id="KW-1133">Transmembrane helix</keyword>
<keyword evidence="2" id="KW-0472">Membrane</keyword>
<evidence type="ECO:0000256" key="1">
    <source>
        <dbReference type="SAM" id="MobiDB-lite"/>
    </source>
</evidence>
<dbReference type="EMBL" id="DS547103">
    <property type="protein sequence ID" value="EDR07677.1"/>
    <property type="molecule type" value="Genomic_DNA"/>
</dbReference>
<evidence type="ECO:0000313" key="3">
    <source>
        <dbReference type="EMBL" id="EDR07677.1"/>
    </source>
</evidence>
<protein>
    <submittedName>
        <fullName evidence="3">Predicted protein</fullName>
    </submittedName>
</protein>
<feature type="compositionally biased region" description="Low complexity" evidence="1">
    <location>
        <begin position="275"/>
        <end position="285"/>
    </location>
</feature>
<dbReference type="GeneID" id="6077206"/>
<organism evidence="4">
    <name type="scientific">Laccaria bicolor (strain S238N-H82 / ATCC MYA-4686)</name>
    <name type="common">Bicoloured deceiver</name>
    <name type="synonym">Laccaria laccata var. bicolor</name>
    <dbReference type="NCBI Taxonomy" id="486041"/>
    <lineage>
        <taxon>Eukaryota</taxon>
        <taxon>Fungi</taxon>
        <taxon>Dikarya</taxon>
        <taxon>Basidiomycota</taxon>
        <taxon>Agaricomycotina</taxon>
        <taxon>Agaricomycetes</taxon>
        <taxon>Agaricomycetidae</taxon>
        <taxon>Agaricales</taxon>
        <taxon>Agaricineae</taxon>
        <taxon>Hydnangiaceae</taxon>
        <taxon>Laccaria</taxon>
    </lineage>
</organism>
<dbReference type="HOGENOM" id="CLU_624144_0_0_1"/>
<sequence>MAPQTSASSPTPTVQLSRVSHAQSSVSGRLITLAIVLGCLIFVVLLVLAIVPLVRRRFYKRVPKTKTMADMNEAQERVKVPQQYRKGHRPTQSEIVGMMPLLPNPPNRLSVVMEERPSYLSTASRDRQMSAFINVNYEGVVAEFDPYALSRPSSRELLPTAPQLIAPAIPSSTFRALSPPPRLPPLIIPGLNDSPTPKPTRKASTRSAAESDDSASIYSQASASTYVAYRSNALPFSVSSTPPVPALPDYLKSQSAAPRPLTGTLTHLPLLPSSSSTSFTEIPLSTPDDESTLTRGDTLFVGRLLKSRARDAPSPPSRSSTQVSRIERAGSIKPAIPEEEEEGQYGSRYRVKNRVGRRKMRIQENIGPKPPMGTLAEASSPDLTEPPASPPHAFGRDGSLVDGQTPAVRYPSLEDPPFYRETAPLNIVGAQEKASASSQ</sequence>
<proteinExistence type="predicted"/>
<feature type="region of interest" description="Disordered" evidence="1">
    <location>
        <begin position="184"/>
        <end position="215"/>
    </location>
</feature>
<feature type="region of interest" description="Disordered" evidence="1">
    <location>
        <begin position="275"/>
        <end position="294"/>
    </location>
</feature>
<dbReference type="KEGG" id="lbc:LACBIDRAFT_298054"/>
<dbReference type="Proteomes" id="UP000001194">
    <property type="component" value="Unassembled WGS sequence"/>
</dbReference>
<evidence type="ECO:0000313" key="4">
    <source>
        <dbReference type="Proteomes" id="UP000001194"/>
    </source>
</evidence>
<dbReference type="AlphaFoldDB" id="B0DC56"/>
<accession>B0DC56</accession>
<dbReference type="RefSeq" id="XP_001881466.1">
    <property type="nucleotide sequence ID" value="XM_001881431.1"/>
</dbReference>
<name>B0DC56_LACBS</name>
<keyword evidence="2" id="KW-0812">Transmembrane</keyword>
<feature type="transmembrane region" description="Helical" evidence="2">
    <location>
        <begin position="30"/>
        <end position="54"/>
    </location>
</feature>
<keyword evidence="4" id="KW-1185">Reference proteome</keyword>
<feature type="region of interest" description="Disordered" evidence="1">
    <location>
        <begin position="364"/>
        <end position="419"/>
    </location>
</feature>
<evidence type="ECO:0000256" key="2">
    <source>
        <dbReference type="SAM" id="Phobius"/>
    </source>
</evidence>
<reference evidence="3 4" key="1">
    <citation type="journal article" date="2008" name="Nature">
        <title>The genome of Laccaria bicolor provides insights into mycorrhizal symbiosis.</title>
        <authorList>
            <person name="Martin F."/>
            <person name="Aerts A."/>
            <person name="Ahren D."/>
            <person name="Brun A."/>
            <person name="Danchin E.G.J."/>
            <person name="Duchaussoy F."/>
            <person name="Gibon J."/>
            <person name="Kohler A."/>
            <person name="Lindquist E."/>
            <person name="Pereda V."/>
            <person name="Salamov A."/>
            <person name="Shapiro H.J."/>
            <person name="Wuyts J."/>
            <person name="Blaudez D."/>
            <person name="Buee M."/>
            <person name="Brokstein P."/>
            <person name="Canbaeck B."/>
            <person name="Cohen D."/>
            <person name="Courty P.E."/>
            <person name="Coutinho P.M."/>
            <person name="Delaruelle C."/>
            <person name="Detter J.C."/>
            <person name="Deveau A."/>
            <person name="DiFazio S."/>
            <person name="Duplessis S."/>
            <person name="Fraissinet-Tachet L."/>
            <person name="Lucic E."/>
            <person name="Frey-Klett P."/>
            <person name="Fourrey C."/>
            <person name="Feussner I."/>
            <person name="Gay G."/>
            <person name="Grimwood J."/>
            <person name="Hoegger P.J."/>
            <person name="Jain P."/>
            <person name="Kilaru S."/>
            <person name="Labbe J."/>
            <person name="Lin Y.C."/>
            <person name="Legue V."/>
            <person name="Le Tacon F."/>
            <person name="Marmeisse R."/>
            <person name="Melayah D."/>
            <person name="Montanini B."/>
            <person name="Muratet M."/>
            <person name="Nehls U."/>
            <person name="Niculita-Hirzel H."/>
            <person name="Oudot-Le Secq M.P."/>
            <person name="Peter M."/>
            <person name="Quesneville H."/>
            <person name="Rajashekar B."/>
            <person name="Reich M."/>
            <person name="Rouhier N."/>
            <person name="Schmutz J."/>
            <person name="Yin T."/>
            <person name="Chalot M."/>
            <person name="Henrissat B."/>
            <person name="Kuees U."/>
            <person name="Lucas S."/>
            <person name="Van de Peer Y."/>
            <person name="Podila G.K."/>
            <person name="Polle A."/>
            <person name="Pukkila P.J."/>
            <person name="Richardson P.M."/>
            <person name="Rouze P."/>
            <person name="Sanders I.R."/>
            <person name="Stajich J.E."/>
            <person name="Tunlid A."/>
            <person name="Tuskan G."/>
            <person name="Grigoriev I.V."/>
        </authorList>
    </citation>
    <scope>NUCLEOTIDE SEQUENCE [LARGE SCALE GENOMIC DNA]</scope>
    <source>
        <strain evidence="4">S238N-H82 / ATCC MYA-4686</strain>
    </source>
</reference>
<feature type="region of interest" description="Disordered" evidence="1">
    <location>
        <begin position="306"/>
        <end position="345"/>
    </location>
</feature>
<dbReference type="InParanoid" id="B0DC56"/>
<gene>
    <name evidence="3" type="ORF">LACBIDRAFT_298054</name>
</gene>
<dbReference type="OrthoDB" id="3049970at2759"/>